<sequence>MRDLAELLAAPDEHAVERALTDYAGLVSAAYGDRLAGVYLFGSRARGSARPESDADIAVVLSAFSGSALDEKMRLVDLAFDALTDHGLMIQPWPFTRAEWLAHQDGARFAGLLQAARRDAVPLVPAA</sequence>
<dbReference type="Pfam" id="PF01909">
    <property type="entry name" value="NTP_transf_2"/>
    <property type="match status" value="1"/>
</dbReference>
<gene>
    <name evidence="2" type="ORF">ACFPN9_18920</name>
</gene>
<dbReference type="PANTHER" id="PTHR33933:SF1">
    <property type="entry name" value="PROTEIN ADENYLYLTRANSFERASE MNTA-RELATED"/>
    <property type="match status" value="1"/>
</dbReference>
<dbReference type="InterPro" id="IPR002934">
    <property type="entry name" value="Polymerase_NTP_transf_dom"/>
</dbReference>
<keyword evidence="3" id="KW-1185">Reference proteome</keyword>
<evidence type="ECO:0000313" key="3">
    <source>
        <dbReference type="Proteomes" id="UP001596060"/>
    </source>
</evidence>
<evidence type="ECO:0000313" key="2">
    <source>
        <dbReference type="EMBL" id="MFC5507317.1"/>
    </source>
</evidence>
<dbReference type="SUPFAM" id="SSF81301">
    <property type="entry name" value="Nucleotidyltransferase"/>
    <property type="match status" value="1"/>
</dbReference>
<proteinExistence type="predicted"/>
<dbReference type="InterPro" id="IPR043519">
    <property type="entry name" value="NT_sf"/>
</dbReference>
<dbReference type="RefSeq" id="WP_066725187.1">
    <property type="nucleotide sequence ID" value="NZ_JBHSLU010000063.1"/>
</dbReference>
<dbReference type="PANTHER" id="PTHR33933">
    <property type="entry name" value="NUCLEOTIDYLTRANSFERASE"/>
    <property type="match status" value="1"/>
</dbReference>
<accession>A0ABW0P6G8</accession>
<name>A0ABW0P6G8_9HYPH</name>
<dbReference type="Proteomes" id="UP001596060">
    <property type="component" value="Unassembled WGS sequence"/>
</dbReference>
<protein>
    <submittedName>
        <fullName evidence="2">Nucleotidyltransferase domain-containing protein</fullName>
    </submittedName>
</protein>
<dbReference type="Gene3D" id="3.30.460.10">
    <property type="entry name" value="Beta Polymerase, domain 2"/>
    <property type="match status" value="1"/>
</dbReference>
<feature type="domain" description="Polymerase nucleotidyl transferase" evidence="1">
    <location>
        <begin position="35"/>
        <end position="74"/>
    </location>
</feature>
<comment type="caution">
    <text evidence="2">The sequence shown here is derived from an EMBL/GenBank/DDBJ whole genome shotgun (WGS) entry which is preliminary data.</text>
</comment>
<dbReference type="InterPro" id="IPR052548">
    <property type="entry name" value="Type_VII_TA_antitoxin"/>
</dbReference>
<dbReference type="EMBL" id="JBHSLU010000063">
    <property type="protein sequence ID" value="MFC5507317.1"/>
    <property type="molecule type" value="Genomic_DNA"/>
</dbReference>
<evidence type="ECO:0000259" key="1">
    <source>
        <dbReference type="Pfam" id="PF01909"/>
    </source>
</evidence>
<reference evidence="3" key="1">
    <citation type="journal article" date="2019" name="Int. J. Syst. Evol. Microbiol.">
        <title>The Global Catalogue of Microorganisms (GCM) 10K type strain sequencing project: providing services to taxonomists for standard genome sequencing and annotation.</title>
        <authorList>
            <consortium name="The Broad Institute Genomics Platform"/>
            <consortium name="The Broad Institute Genome Sequencing Center for Infectious Disease"/>
            <person name="Wu L."/>
            <person name="Ma J."/>
        </authorList>
    </citation>
    <scope>NUCLEOTIDE SEQUENCE [LARGE SCALE GENOMIC DNA]</scope>
    <source>
        <strain evidence="3">CCUG 43117</strain>
    </source>
</reference>
<organism evidence="2 3">
    <name type="scientific">Bosea massiliensis</name>
    <dbReference type="NCBI Taxonomy" id="151419"/>
    <lineage>
        <taxon>Bacteria</taxon>
        <taxon>Pseudomonadati</taxon>
        <taxon>Pseudomonadota</taxon>
        <taxon>Alphaproteobacteria</taxon>
        <taxon>Hyphomicrobiales</taxon>
        <taxon>Boseaceae</taxon>
        <taxon>Bosea</taxon>
    </lineage>
</organism>
<dbReference type="CDD" id="cd05403">
    <property type="entry name" value="NT_KNTase_like"/>
    <property type="match status" value="1"/>
</dbReference>